<dbReference type="CDD" id="cd03416">
    <property type="entry name" value="CbiX_SirB_N"/>
    <property type="match status" value="1"/>
</dbReference>
<organism evidence="3 4">
    <name type="scientific">Nocardioides caeni</name>
    <dbReference type="NCBI Taxonomy" id="574700"/>
    <lineage>
        <taxon>Bacteria</taxon>
        <taxon>Bacillati</taxon>
        <taxon>Actinomycetota</taxon>
        <taxon>Actinomycetes</taxon>
        <taxon>Propionibacteriales</taxon>
        <taxon>Nocardioidaceae</taxon>
        <taxon>Nocardioides</taxon>
    </lineage>
</organism>
<dbReference type="Pfam" id="PF01903">
    <property type="entry name" value="CbiX"/>
    <property type="match status" value="1"/>
</dbReference>
<dbReference type="GO" id="GO:0016829">
    <property type="term" value="F:lyase activity"/>
    <property type="evidence" value="ECO:0007669"/>
    <property type="project" value="UniProtKB-KW"/>
</dbReference>
<dbReference type="InterPro" id="IPR002762">
    <property type="entry name" value="CbiX-like"/>
</dbReference>
<dbReference type="PANTHER" id="PTHR33542">
    <property type="entry name" value="SIROHYDROCHLORIN FERROCHELATASE, CHLOROPLASTIC"/>
    <property type="match status" value="1"/>
</dbReference>
<dbReference type="GO" id="GO:0046872">
    <property type="term" value="F:metal ion binding"/>
    <property type="evidence" value="ECO:0007669"/>
    <property type="project" value="UniProtKB-KW"/>
</dbReference>
<dbReference type="EMBL" id="STGW01000008">
    <property type="protein sequence ID" value="THV11262.1"/>
    <property type="molecule type" value="Genomic_DNA"/>
</dbReference>
<proteinExistence type="predicted"/>
<gene>
    <name evidence="3" type="ORF">E9934_13345</name>
</gene>
<accession>A0A4S8N6L1</accession>
<evidence type="ECO:0000313" key="4">
    <source>
        <dbReference type="Proteomes" id="UP000307087"/>
    </source>
</evidence>
<evidence type="ECO:0000256" key="2">
    <source>
        <dbReference type="ARBA" id="ARBA00023239"/>
    </source>
</evidence>
<dbReference type="InterPro" id="IPR050963">
    <property type="entry name" value="Sirohydro_Cobaltochel/CbiX"/>
</dbReference>
<dbReference type="Proteomes" id="UP000307087">
    <property type="component" value="Unassembled WGS sequence"/>
</dbReference>
<sequence>MARLVTVAHGTRTTAGNLVAARITADAGRRLGMPTTTSYVELCEPLFADVVAATETPTVVVPLLLSTGFHLRQDLPTAVAAATRRDLVRLGTGLGPDPLLAQAQAERLRDAGARPGQPVVLVAAGSSDPLALDDLERATRLLAHAWGTPVRLATLTGLGPRPHSVVRAGDAVSPYLLATGHFHRKARAEALASGAGVVADVIGPHRRVVDLVCGRARALAAGPSASVSVPA</sequence>
<keyword evidence="1" id="KW-0479">Metal-binding</keyword>
<keyword evidence="4" id="KW-1185">Reference proteome</keyword>
<dbReference type="Gene3D" id="3.40.50.1400">
    <property type="match status" value="2"/>
</dbReference>
<protein>
    <submittedName>
        <fullName evidence="3">Sirohydrochlorin chelatase</fullName>
    </submittedName>
</protein>
<comment type="caution">
    <text evidence="3">The sequence shown here is derived from an EMBL/GenBank/DDBJ whole genome shotgun (WGS) entry which is preliminary data.</text>
</comment>
<dbReference type="PANTHER" id="PTHR33542:SF5">
    <property type="entry name" value="FERROCHELATASE CHE1"/>
    <property type="match status" value="1"/>
</dbReference>
<evidence type="ECO:0000313" key="3">
    <source>
        <dbReference type="EMBL" id="THV11262.1"/>
    </source>
</evidence>
<reference evidence="3 4" key="1">
    <citation type="journal article" date="2009" name="Int. J. Syst. Evol. Microbiol.">
        <title>Nocardioides caeni sp. nov., isolated from wastewater.</title>
        <authorList>
            <person name="Yoon J.H."/>
            <person name="Kang S.J."/>
            <person name="Park S."/>
            <person name="Kim W."/>
            <person name="Oh T.K."/>
        </authorList>
    </citation>
    <scope>NUCLEOTIDE SEQUENCE [LARGE SCALE GENOMIC DNA]</scope>
    <source>
        <strain evidence="3 4">DSM 23134</strain>
    </source>
</reference>
<keyword evidence="2" id="KW-0456">Lyase</keyword>
<dbReference type="AlphaFoldDB" id="A0A4S8N6L1"/>
<evidence type="ECO:0000256" key="1">
    <source>
        <dbReference type="ARBA" id="ARBA00022723"/>
    </source>
</evidence>
<dbReference type="SUPFAM" id="SSF53800">
    <property type="entry name" value="Chelatase"/>
    <property type="match status" value="1"/>
</dbReference>
<name>A0A4S8N6L1_9ACTN</name>